<dbReference type="PANTHER" id="PTHR32182:SF0">
    <property type="entry name" value="DNA REPLICATION AND REPAIR PROTEIN RECF"/>
    <property type="match status" value="1"/>
</dbReference>
<feature type="domain" description="RecF/RecN/SMC N-terminal" evidence="2">
    <location>
        <begin position="82"/>
        <end position="701"/>
    </location>
</feature>
<dbReference type="SUPFAM" id="SSF52540">
    <property type="entry name" value="P-loop containing nucleoside triphosphate hydrolases"/>
    <property type="match status" value="1"/>
</dbReference>
<keyword evidence="4" id="KW-1185">Reference proteome</keyword>
<gene>
    <name evidence="3" type="ORF">FC19_GL001809</name>
</gene>
<dbReference type="RefSeq" id="WP_057876545.1">
    <property type="nucleotide sequence ID" value="NZ_AYZD01000025.1"/>
</dbReference>
<sequence length="888" mass="101696">MSLKDAEILRKFIEESEPELTFFENKLCILMYLHFKELEKTTFYSGVRQRTISRLISENKESKLELPDRSMPHYTENRVARLAKMTVKSFRGFQSQQEFSFGSKFTFIYGRNGTGKSSFVDAIEFSLMDSIQEAKFKRIDIEEYIKNIYTNTAMHPVLIGVDDDGSEIKVTPNPEQFNFAIVERNRIENFARISAETTSVQQQRLATLVGLDTWNKFVSGFSKDIDNYMPYVDELDKQLSEAKAKFESNNKRFSDLEEALKGSNANLKDLLEKYDQKDRKKLDLYFITQKRNINLKLNSIGDTASLPEKLLSNVETMQQFFLKTRDTYHKDCLRLKDYKDDLSLVELAKVILKQKAINSDNCPACLTPIRNASGSLMVKVDPYKHATEVQKNFEAATTLEKQTNSEYRQLNKQARELEASLRALNQKLELVKLSELLPTEPLINALDDLFDEQKVIPDKAWISQDDFLKAKAGVKEFNEGNATRQARKQQLQSEMADLNKAEGIFVNSIGVLDNAKARQEQLKLDIKNSKQLWGELIDKAKEAKRYNASFKSYADAYKGLVGKLKHYTEQLPIIELSNLNELTLKIYNLINQYDFESEQLTNLELPTSANEVIKIKFNVQDAPLVNALDVLSEGHIRTLGLAILLAKALKNDQLFIVFDDVVNAIDDDHRKAIAELITDTKDIFSNVQWIVTTHGQEFAKQLISATPQSLRPEIKEITFKSKGICSDVQPIDRSQNYIVLASKRLEEEDVRGCLADCRRELEVIMVKLWKLFSKRFHERISILVDLSRPDPETKNVLTTLNSSFKKKLKGNADELAVMSPVIEILDKILDDRGIDWFLVNKGTHEEENGDQLDCAETKILLNERIAPLDEYLTSLIKVKNSRLISVGN</sequence>
<proteinExistence type="predicted"/>
<evidence type="ECO:0000313" key="3">
    <source>
        <dbReference type="EMBL" id="KRM95495.1"/>
    </source>
</evidence>
<dbReference type="GO" id="GO:0006302">
    <property type="term" value="P:double-strand break repair"/>
    <property type="evidence" value="ECO:0007669"/>
    <property type="project" value="TreeGrafter"/>
</dbReference>
<comment type="caution">
    <text evidence="3">The sequence shown here is derived from an EMBL/GenBank/DDBJ whole genome shotgun (WGS) entry which is preliminary data.</text>
</comment>
<dbReference type="InterPro" id="IPR003395">
    <property type="entry name" value="RecF/RecN/SMC_N"/>
</dbReference>
<dbReference type="Gene3D" id="3.40.50.300">
    <property type="entry name" value="P-loop containing nucleotide triphosphate hydrolases"/>
    <property type="match status" value="2"/>
</dbReference>
<name>A0A0R2CUZ7_9LACO</name>
<dbReference type="Proteomes" id="UP000051015">
    <property type="component" value="Unassembled WGS sequence"/>
</dbReference>
<feature type="coiled-coil region" evidence="1">
    <location>
        <begin position="481"/>
        <end position="532"/>
    </location>
</feature>
<protein>
    <recommendedName>
        <fullName evidence="2">RecF/RecN/SMC N-terminal domain-containing protein</fullName>
    </recommendedName>
</protein>
<dbReference type="PANTHER" id="PTHR32182">
    <property type="entry name" value="DNA REPLICATION AND REPAIR PROTEIN RECF"/>
    <property type="match status" value="1"/>
</dbReference>
<dbReference type="OrthoDB" id="1698838at2"/>
<dbReference type="InterPro" id="IPR027417">
    <property type="entry name" value="P-loop_NTPase"/>
</dbReference>
<feature type="coiled-coil region" evidence="1">
    <location>
        <begin position="400"/>
        <end position="434"/>
    </location>
</feature>
<dbReference type="AlphaFoldDB" id="A0A0R2CUZ7"/>
<keyword evidence="1" id="KW-0175">Coiled coil</keyword>
<dbReference type="EMBL" id="AYZD01000025">
    <property type="protein sequence ID" value="KRM95495.1"/>
    <property type="molecule type" value="Genomic_DNA"/>
</dbReference>
<dbReference type="PATRIC" id="fig|1423725.3.peg.1859"/>
<dbReference type="GO" id="GO:0000731">
    <property type="term" value="P:DNA synthesis involved in DNA repair"/>
    <property type="evidence" value="ECO:0007669"/>
    <property type="project" value="TreeGrafter"/>
</dbReference>
<organism evidence="3 4">
    <name type="scientific">Liquorilactobacillus aquaticus DSM 21051</name>
    <dbReference type="NCBI Taxonomy" id="1423725"/>
    <lineage>
        <taxon>Bacteria</taxon>
        <taxon>Bacillati</taxon>
        <taxon>Bacillota</taxon>
        <taxon>Bacilli</taxon>
        <taxon>Lactobacillales</taxon>
        <taxon>Lactobacillaceae</taxon>
        <taxon>Liquorilactobacillus</taxon>
    </lineage>
</organism>
<accession>A0A0R2CUZ7</accession>
<evidence type="ECO:0000313" key="4">
    <source>
        <dbReference type="Proteomes" id="UP000051015"/>
    </source>
</evidence>
<feature type="coiled-coil region" evidence="1">
    <location>
        <begin position="232"/>
        <end position="280"/>
    </location>
</feature>
<reference evidence="3 4" key="1">
    <citation type="journal article" date="2015" name="Genome Announc.">
        <title>Expanding the biotechnology potential of lactobacilli through comparative genomics of 213 strains and associated genera.</title>
        <authorList>
            <person name="Sun Z."/>
            <person name="Harris H.M."/>
            <person name="McCann A."/>
            <person name="Guo C."/>
            <person name="Argimon S."/>
            <person name="Zhang W."/>
            <person name="Yang X."/>
            <person name="Jeffery I.B."/>
            <person name="Cooney J.C."/>
            <person name="Kagawa T.F."/>
            <person name="Liu W."/>
            <person name="Song Y."/>
            <person name="Salvetti E."/>
            <person name="Wrobel A."/>
            <person name="Rasinkangas P."/>
            <person name="Parkhill J."/>
            <person name="Rea M.C."/>
            <person name="O'Sullivan O."/>
            <person name="Ritari J."/>
            <person name="Douillard F.P."/>
            <person name="Paul Ross R."/>
            <person name="Yang R."/>
            <person name="Briner A.E."/>
            <person name="Felis G.E."/>
            <person name="de Vos W.M."/>
            <person name="Barrangou R."/>
            <person name="Klaenhammer T.R."/>
            <person name="Caufield P.W."/>
            <person name="Cui Y."/>
            <person name="Zhang H."/>
            <person name="O'Toole P.W."/>
        </authorList>
    </citation>
    <scope>NUCLEOTIDE SEQUENCE [LARGE SCALE GENOMIC DNA]</scope>
    <source>
        <strain evidence="3 4">DSM 21051</strain>
    </source>
</reference>
<dbReference type="Pfam" id="PF02463">
    <property type="entry name" value="SMC_N"/>
    <property type="match status" value="1"/>
</dbReference>
<dbReference type="STRING" id="1423725.FC19_GL001809"/>
<evidence type="ECO:0000256" key="1">
    <source>
        <dbReference type="SAM" id="Coils"/>
    </source>
</evidence>
<evidence type="ECO:0000259" key="2">
    <source>
        <dbReference type="Pfam" id="PF02463"/>
    </source>
</evidence>